<dbReference type="RefSeq" id="WP_210801079.1">
    <property type="nucleotide sequence ID" value="NZ_JAGQDE010000003.1"/>
</dbReference>
<feature type="transmembrane region" description="Helical" evidence="1">
    <location>
        <begin position="42"/>
        <end position="65"/>
    </location>
</feature>
<feature type="transmembrane region" description="Helical" evidence="1">
    <location>
        <begin position="77"/>
        <end position="97"/>
    </location>
</feature>
<comment type="caution">
    <text evidence="2">The sequence shown here is derived from an EMBL/GenBank/DDBJ whole genome shotgun (WGS) entry which is preliminary data.</text>
</comment>
<dbReference type="Proteomes" id="UP000678374">
    <property type="component" value="Unassembled WGS sequence"/>
</dbReference>
<keyword evidence="1" id="KW-0812">Transmembrane</keyword>
<dbReference type="EMBL" id="JAGQDE010000003">
    <property type="protein sequence ID" value="MBQ0958582.1"/>
    <property type="molecule type" value="Genomic_DNA"/>
</dbReference>
<keyword evidence="1" id="KW-0472">Membrane</keyword>
<sequence>MYRRIRSTLVGLLLGLTAYVTWLTRDPRHFANPDSWDLSGLILWYLAIGAAIGFVGGLSFVERWLEDKQGELFENTLLNALSVLALVAVIAIAIYSARS</sequence>
<dbReference type="AlphaFoldDB" id="A0A940YK97"/>
<keyword evidence="3" id="KW-1185">Reference proteome</keyword>
<proteinExistence type="predicted"/>
<keyword evidence="1" id="KW-1133">Transmembrane helix</keyword>
<evidence type="ECO:0000313" key="2">
    <source>
        <dbReference type="EMBL" id="MBQ0958582.1"/>
    </source>
</evidence>
<reference evidence="2" key="1">
    <citation type="submission" date="2021-04" db="EMBL/GenBank/DDBJ databases">
        <title>The genome sequence of Ideonella sp. 4Y11.</title>
        <authorList>
            <person name="Liu Y."/>
        </authorList>
    </citation>
    <scope>NUCLEOTIDE SEQUENCE</scope>
    <source>
        <strain evidence="2">4Y11</strain>
    </source>
</reference>
<accession>A0A940YK97</accession>
<gene>
    <name evidence="2" type="ORF">KAK06_06380</name>
</gene>
<name>A0A940YK97_9BURK</name>
<evidence type="ECO:0000256" key="1">
    <source>
        <dbReference type="SAM" id="Phobius"/>
    </source>
</evidence>
<evidence type="ECO:0000313" key="3">
    <source>
        <dbReference type="Proteomes" id="UP000678374"/>
    </source>
</evidence>
<organism evidence="2 3">
    <name type="scientific">Ideonella aquatica</name>
    <dbReference type="NCBI Taxonomy" id="2824119"/>
    <lineage>
        <taxon>Bacteria</taxon>
        <taxon>Pseudomonadati</taxon>
        <taxon>Pseudomonadota</taxon>
        <taxon>Betaproteobacteria</taxon>
        <taxon>Burkholderiales</taxon>
        <taxon>Sphaerotilaceae</taxon>
        <taxon>Ideonella</taxon>
    </lineage>
</organism>
<protein>
    <submittedName>
        <fullName evidence="2">Uncharacterized protein</fullName>
    </submittedName>
</protein>